<reference evidence="1" key="1">
    <citation type="submission" date="2015-04" db="EMBL/GenBank/DDBJ databases">
        <authorList>
            <person name="Syromyatnikov M.Y."/>
            <person name="Popov V.N."/>
        </authorList>
    </citation>
    <scope>NUCLEOTIDE SEQUENCE</scope>
    <source>
        <strain evidence="1">MO-1</strain>
    </source>
</reference>
<sequence length="68" mass="7565">MGQAPRKSPPWPIIPVDRLDPGDVASGIEEAMTDHPDLIGRLFRRAVVHTKQSNTKQAKSVHKLTLRV</sequence>
<proteinExistence type="predicted"/>
<dbReference type="EMBL" id="LO017727">
    <property type="protein sequence ID" value="CRH08207.1"/>
    <property type="molecule type" value="Genomic_DNA"/>
</dbReference>
<gene>
    <name evidence="1" type="ORF">MAGMO_4079</name>
</gene>
<evidence type="ECO:0000313" key="1">
    <source>
        <dbReference type="EMBL" id="CRH08207.1"/>
    </source>
</evidence>
<organism evidence="1">
    <name type="scientific">Magnetococcus massalia (strain MO-1)</name>
    <dbReference type="NCBI Taxonomy" id="451514"/>
    <lineage>
        <taxon>Bacteria</taxon>
        <taxon>Pseudomonadati</taxon>
        <taxon>Pseudomonadota</taxon>
        <taxon>Magnetococcia</taxon>
        <taxon>Magnetococcales</taxon>
        <taxon>Magnetococcaceae</taxon>
        <taxon>Magnetococcus</taxon>
    </lineage>
</organism>
<name>A0A1S7LQ41_MAGMO</name>
<dbReference type="AlphaFoldDB" id="A0A1S7LQ41"/>
<accession>A0A1S7LQ41</accession>
<protein>
    <submittedName>
        <fullName evidence="1">Uncharacterized protein</fullName>
    </submittedName>
</protein>